<keyword evidence="3" id="KW-0975">Bacterial flagellum</keyword>
<dbReference type="Pfam" id="PF04620">
    <property type="entry name" value="FlaA"/>
    <property type="match status" value="1"/>
</dbReference>
<dbReference type="Proteomes" id="UP000016412">
    <property type="component" value="Unassembled WGS sequence"/>
</dbReference>
<evidence type="ECO:0000313" key="7">
    <source>
        <dbReference type="Proteomes" id="UP000016412"/>
    </source>
</evidence>
<keyword evidence="2" id="KW-0574">Periplasm</keyword>
<dbReference type="STRING" id="1125725.HMPREF1325_1095"/>
<dbReference type="PATRIC" id="fig|1125725.3.peg.2395"/>
<evidence type="ECO:0000313" key="6">
    <source>
        <dbReference type="EMBL" id="ERK04924.1"/>
    </source>
</evidence>
<evidence type="ECO:0000256" key="1">
    <source>
        <dbReference type="ARBA" id="ARBA00004631"/>
    </source>
</evidence>
<proteinExistence type="predicted"/>
<evidence type="ECO:0000256" key="4">
    <source>
        <dbReference type="SAM" id="SignalP"/>
    </source>
</evidence>
<dbReference type="OrthoDB" id="357930at2"/>
<evidence type="ECO:0000256" key="3">
    <source>
        <dbReference type="ARBA" id="ARBA00023143"/>
    </source>
</evidence>
<comment type="caution">
    <text evidence="5">The sequence shown here is derived from an EMBL/GenBank/DDBJ whole genome shotgun (WGS) entry which is preliminary data.</text>
</comment>
<comment type="subcellular location">
    <subcellularLocation>
        <location evidence="1">Periplasmic flagellum</location>
    </subcellularLocation>
</comment>
<keyword evidence="5" id="KW-0282">Flagellum</keyword>
<gene>
    <name evidence="6" type="ORF">HMPREF0860_1233</name>
    <name evidence="5" type="ORF">HMPREF1325_1095</name>
</gene>
<reference evidence="7 8" key="1">
    <citation type="submission" date="2013-08" db="EMBL/GenBank/DDBJ databases">
        <authorList>
            <person name="Durkin A.S."/>
            <person name="Haft D.R."/>
            <person name="McCorrison J."/>
            <person name="Torralba M."/>
            <person name="Gillis M."/>
            <person name="Haft D.H."/>
            <person name="Methe B."/>
            <person name="Sutton G."/>
            <person name="Nelson K.E."/>
        </authorList>
    </citation>
    <scope>NUCLEOTIDE SEQUENCE [LARGE SCALE GENOMIC DNA]</scope>
    <source>
        <strain evidence="6 8">ATCC 35536</strain>
        <strain evidence="5 7">VPI DR56BR1116</strain>
    </source>
</reference>
<keyword evidence="5" id="KW-0966">Cell projection</keyword>
<organism evidence="5 7">
    <name type="scientific">Treponema socranskii subsp. socranskii VPI DR56BR1116 = ATCC 35536</name>
    <dbReference type="NCBI Taxonomy" id="1125725"/>
    <lineage>
        <taxon>Bacteria</taxon>
        <taxon>Pseudomonadati</taxon>
        <taxon>Spirochaetota</taxon>
        <taxon>Spirochaetia</taxon>
        <taxon>Spirochaetales</taxon>
        <taxon>Treponemataceae</taxon>
        <taxon>Treponema</taxon>
    </lineage>
</organism>
<dbReference type="RefSeq" id="WP_021331407.1">
    <property type="nucleotide sequence ID" value="NZ_AUZJ01000064.1"/>
</dbReference>
<dbReference type="GO" id="GO:0055040">
    <property type="term" value="C:periplasmic flagellum"/>
    <property type="evidence" value="ECO:0007669"/>
    <property type="project" value="UniProtKB-SubCell"/>
</dbReference>
<dbReference type="EMBL" id="AUZJ01000064">
    <property type="protein sequence ID" value="ERF59675.1"/>
    <property type="molecule type" value="Genomic_DNA"/>
</dbReference>
<dbReference type="AlphaFoldDB" id="U1GNV7"/>
<feature type="signal peptide" evidence="4">
    <location>
        <begin position="1"/>
        <end position="19"/>
    </location>
</feature>
<dbReference type="eggNOG" id="ENOG5033RD4">
    <property type="taxonomic scope" value="Bacteria"/>
</dbReference>
<keyword evidence="4" id="KW-0732">Signal</keyword>
<keyword evidence="5" id="KW-0969">Cilium</keyword>
<sequence length="239" mass="26896">MKKSILTICAVLAGSLAFAQNSSLLEPTPETIGADSAAMALREINVDKFEREGSWDVTISSDYGFITSRLFDGNPAMKDALEEDKGKEDEDTFVFGVKVEFFRRGVNSFYITSVRPLPVEGIAKTISVWVCGRNQDHNLWVLVQDMFGRNYELYMGSLGFGGWKKMTAVVPPSPDGEHGIVQQSAFYNSRPGLRIVGFRIDCNPMLARGSYYVYFDALRVVTDLYDLQYRDEDDMSDNW</sequence>
<evidence type="ECO:0000256" key="2">
    <source>
        <dbReference type="ARBA" id="ARBA00022764"/>
    </source>
</evidence>
<protein>
    <submittedName>
        <fullName evidence="5">Flagellar filament outer layer protein Flaa</fullName>
    </submittedName>
</protein>
<evidence type="ECO:0000313" key="5">
    <source>
        <dbReference type="EMBL" id="ERF59675.1"/>
    </source>
</evidence>
<keyword evidence="8" id="KW-1185">Reference proteome</keyword>
<dbReference type="GO" id="GO:0071973">
    <property type="term" value="P:bacterial-type flagellum-dependent cell motility"/>
    <property type="evidence" value="ECO:0007669"/>
    <property type="project" value="InterPro"/>
</dbReference>
<evidence type="ECO:0000313" key="8">
    <source>
        <dbReference type="Proteomes" id="UP000016646"/>
    </source>
</evidence>
<feature type="chain" id="PRO_5004611616" evidence="4">
    <location>
        <begin position="20"/>
        <end position="239"/>
    </location>
</feature>
<dbReference type="EMBL" id="AVQI01000008">
    <property type="protein sequence ID" value="ERK04924.1"/>
    <property type="molecule type" value="Genomic_DNA"/>
</dbReference>
<dbReference type="Proteomes" id="UP000016646">
    <property type="component" value="Unassembled WGS sequence"/>
</dbReference>
<dbReference type="InterPro" id="IPR006714">
    <property type="entry name" value="FlaA"/>
</dbReference>
<dbReference type="GO" id="GO:0030288">
    <property type="term" value="C:outer membrane-bounded periplasmic space"/>
    <property type="evidence" value="ECO:0007669"/>
    <property type="project" value="InterPro"/>
</dbReference>
<name>U1GNV7_TRESO</name>
<accession>U1GNV7</accession>